<proteinExistence type="predicted"/>
<name>A0A521BIC3_9BACT</name>
<evidence type="ECO:0000313" key="3">
    <source>
        <dbReference type="Proteomes" id="UP000317593"/>
    </source>
</evidence>
<keyword evidence="1" id="KW-0812">Transmembrane</keyword>
<evidence type="ECO:0000313" key="2">
    <source>
        <dbReference type="EMBL" id="SMO46842.1"/>
    </source>
</evidence>
<sequence>MAWLKDVIVDLIASAVIILAVLFQSPILTGIVWGYTGLLLIVKLLGYFGDGVLDLMSKAQNAAPPWFSHLLYALNTGVILIAGWFYLAIGWAIIWFFSYLTQRKIDQKRVAQ</sequence>
<protein>
    <submittedName>
        <fullName evidence="2">Uncharacterized protein</fullName>
    </submittedName>
</protein>
<gene>
    <name evidence="2" type="ORF">SAMN06265218_103142</name>
</gene>
<dbReference type="AlphaFoldDB" id="A0A521BIC3"/>
<keyword evidence="1" id="KW-0472">Membrane</keyword>
<feature type="transmembrane region" description="Helical" evidence="1">
    <location>
        <begin position="6"/>
        <end position="23"/>
    </location>
</feature>
<organism evidence="2 3">
    <name type="scientific">Fodinibius sediminis</name>
    <dbReference type="NCBI Taxonomy" id="1214077"/>
    <lineage>
        <taxon>Bacteria</taxon>
        <taxon>Pseudomonadati</taxon>
        <taxon>Balneolota</taxon>
        <taxon>Balneolia</taxon>
        <taxon>Balneolales</taxon>
        <taxon>Balneolaceae</taxon>
        <taxon>Fodinibius</taxon>
    </lineage>
</organism>
<feature type="transmembrane region" description="Helical" evidence="1">
    <location>
        <begin position="69"/>
        <end position="100"/>
    </location>
</feature>
<reference evidence="2 3" key="1">
    <citation type="submission" date="2017-05" db="EMBL/GenBank/DDBJ databases">
        <authorList>
            <person name="Varghese N."/>
            <person name="Submissions S."/>
        </authorList>
    </citation>
    <scope>NUCLEOTIDE SEQUENCE [LARGE SCALE GENOMIC DNA]</scope>
    <source>
        <strain evidence="2 3">DSM 21194</strain>
    </source>
</reference>
<keyword evidence="1" id="KW-1133">Transmembrane helix</keyword>
<dbReference type="EMBL" id="FXTH01000003">
    <property type="protein sequence ID" value="SMO46842.1"/>
    <property type="molecule type" value="Genomic_DNA"/>
</dbReference>
<accession>A0A521BIC3</accession>
<dbReference type="OrthoDB" id="1525181at2"/>
<evidence type="ECO:0000256" key="1">
    <source>
        <dbReference type="SAM" id="Phobius"/>
    </source>
</evidence>
<keyword evidence="3" id="KW-1185">Reference proteome</keyword>
<dbReference type="RefSeq" id="WP_142713370.1">
    <property type="nucleotide sequence ID" value="NZ_FXTH01000003.1"/>
</dbReference>
<dbReference type="Proteomes" id="UP000317593">
    <property type="component" value="Unassembled WGS sequence"/>
</dbReference>